<dbReference type="Proteomes" id="UP001159427">
    <property type="component" value="Unassembled WGS sequence"/>
</dbReference>
<keyword evidence="5" id="KW-1185">Reference proteome</keyword>
<protein>
    <recommendedName>
        <fullName evidence="3">DDE Tnp4 domain-containing protein</fullName>
    </recommendedName>
</protein>
<comment type="caution">
    <text evidence="4">The sequence shown here is derived from an EMBL/GenBank/DDBJ whole genome shotgun (WGS) entry which is preliminary data.</text>
</comment>
<sequence>MFPDYKVDYPRTSIDDLNESQCVAMFRFQKCDMYRLLEALQIPECYICSQRTFVTGMEALMILLRRLTYPNRWCDLQAMFGRSESELSLIFHKVLNLGNRTCLIKQGRSGLILDDIHDRFGHLLETLDLVWLDPGIFSQVIHEKGAPLNQCWGFIDGTPRPMARPTRNQKIMYSGHKRTHCIKFQSVQAPNGLIAHLFGPIEGKRHDAFMLGVSGLADKLRRF</sequence>
<organism evidence="4 5">
    <name type="scientific">Porites evermanni</name>
    <dbReference type="NCBI Taxonomy" id="104178"/>
    <lineage>
        <taxon>Eukaryota</taxon>
        <taxon>Metazoa</taxon>
        <taxon>Cnidaria</taxon>
        <taxon>Anthozoa</taxon>
        <taxon>Hexacorallia</taxon>
        <taxon>Scleractinia</taxon>
        <taxon>Fungiina</taxon>
        <taxon>Poritidae</taxon>
        <taxon>Porites</taxon>
    </lineage>
</organism>
<evidence type="ECO:0000256" key="1">
    <source>
        <dbReference type="ARBA" id="ARBA00001968"/>
    </source>
</evidence>
<evidence type="ECO:0000256" key="2">
    <source>
        <dbReference type="ARBA" id="ARBA00022723"/>
    </source>
</evidence>
<dbReference type="EMBL" id="CALNXI010001478">
    <property type="protein sequence ID" value="CAH3170271.1"/>
    <property type="molecule type" value="Genomic_DNA"/>
</dbReference>
<name>A0ABN8QWW1_9CNID</name>
<gene>
    <name evidence="4" type="ORF">PEVE_00007185</name>
</gene>
<reference evidence="4 5" key="1">
    <citation type="submission" date="2022-05" db="EMBL/GenBank/DDBJ databases">
        <authorList>
            <consortium name="Genoscope - CEA"/>
            <person name="William W."/>
        </authorList>
    </citation>
    <scope>NUCLEOTIDE SEQUENCE [LARGE SCALE GENOMIC DNA]</scope>
</reference>
<dbReference type="PANTHER" id="PTHR34615:SF1">
    <property type="entry name" value="PX DOMAIN-CONTAINING PROTEIN"/>
    <property type="match status" value="1"/>
</dbReference>
<evidence type="ECO:0000313" key="4">
    <source>
        <dbReference type="EMBL" id="CAH3170271.1"/>
    </source>
</evidence>
<dbReference type="InterPro" id="IPR027806">
    <property type="entry name" value="HARBI1_dom"/>
</dbReference>
<feature type="domain" description="DDE Tnp4" evidence="3">
    <location>
        <begin position="155"/>
        <end position="221"/>
    </location>
</feature>
<comment type="cofactor">
    <cofactor evidence="1">
        <name>a divalent metal cation</name>
        <dbReference type="ChEBI" id="CHEBI:60240"/>
    </cofactor>
</comment>
<dbReference type="Pfam" id="PF13359">
    <property type="entry name" value="DDE_Tnp_4"/>
    <property type="match status" value="1"/>
</dbReference>
<evidence type="ECO:0000313" key="5">
    <source>
        <dbReference type="Proteomes" id="UP001159427"/>
    </source>
</evidence>
<keyword evidence="2" id="KW-0479">Metal-binding</keyword>
<evidence type="ECO:0000259" key="3">
    <source>
        <dbReference type="Pfam" id="PF13359"/>
    </source>
</evidence>
<dbReference type="PANTHER" id="PTHR34615">
    <property type="entry name" value="PX DOMAIN-CONTAINING PROTEIN"/>
    <property type="match status" value="1"/>
</dbReference>
<accession>A0ABN8QWW1</accession>
<proteinExistence type="predicted"/>